<evidence type="ECO:0000256" key="3">
    <source>
        <dbReference type="ARBA" id="ARBA00022737"/>
    </source>
</evidence>
<protein>
    <recommendedName>
        <fullName evidence="7">Zinc finger CCHC domain-containing protein 7</fullName>
    </recommendedName>
    <alternativeName>
        <fullName evidence="8">TRAMP-like complex RNA-binding factor ZCCHC7</fullName>
    </alternativeName>
</protein>
<feature type="domain" description="CCHC-type" evidence="10">
    <location>
        <begin position="417"/>
        <end position="433"/>
    </location>
</feature>
<dbReference type="AlphaFoldDB" id="A0A1B6DID6"/>
<dbReference type="PANTHER" id="PTHR46543">
    <property type="entry name" value="ZINC FINGER CCHC DOMAIN-CONTAINING PROTEIN 7"/>
    <property type="match status" value="1"/>
</dbReference>
<keyword evidence="4" id="KW-0863">Zinc-finger</keyword>
<dbReference type="InterPro" id="IPR001878">
    <property type="entry name" value="Znf_CCHC"/>
</dbReference>
<dbReference type="SMART" id="SM00343">
    <property type="entry name" value="ZnF_C2HC"/>
    <property type="match status" value="4"/>
</dbReference>
<keyword evidence="5" id="KW-0862">Zinc</keyword>
<dbReference type="GO" id="GO:0071036">
    <property type="term" value="P:nuclear polyadenylation-dependent snoRNA catabolic process"/>
    <property type="evidence" value="ECO:0007669"/>
    <property type="project" value="TreeGrafter"/>
</dbReference>
<keyword evidence="2" id="KW-0479">Metal-binding</keyword>
<dbReference type="GO" id="GO:0003723">
    <property type="term" value="F:RNA binding"/>
    <property type="evidence" value="ECO:0007669"/>
    <property type="project" value="TreeGrafter"/>
</dbReference>
<dbReference type="GO" id="GO:0008270">
    <property type="term" value="F:zinc ion binding"/>
    <property type="evidence" value="ECO:0007669"/>
    <property type="project" value="UniProtKB-KW"/>
</dbReference>
<keyword evidence="3" id="KW-0677">Repeat</keyword>
<proteinExistence type="predicted"/>
<dbReference type="GO" id="GO:0071038">
    <property type="term" value="P:TRAMP-dependent tRNA surveillance pathway"/>
    <property type="evidence" value="ECO:0007669"/>
    <property type="project" value="TreeGrafter"/>
</dbReference>
<dbReference type="GO" id="GO:0071037">
    <property type="term" value="P:nuclear polyadenylation-dependent snRNA catabolic process"/>
    <property type="evidence" value="ECO:0007669"/>
    <property type="project" value="TreeGrafter"/>
</dbReference>
<accession>A0A1B6DID6</accession>
<dbReference type="EMBL" id="GEDC01011844">
    <property type="protein sequence ID" value="JAS25454.1"/>
    <property type="molecule type" value="Transcribed_RNA"/>
</dbReference>
<dbReference type="GO" id="GO:0071039">
    <property type="term" value="P:nuclear polyadenylation-dependent CUT catabolic process"/>
    <property type="evidence" value="ECO:0007669"/>
    <property type="project" value="TreeGrafter"/>
</dbReference>
<dbReference type="GO" id="GO:0031499">
    <property type="term" value="C:TRAMP complex"/>
    <property type="evidence" value="ECO:0007669"/>
    <property type="project" value="TreeGrafter"/>
</dbReference>
<feature type="domain" description="CCHC-type" evidence="10">
    <location>
        <begin position="506"/>
        <end position="522"/>
    </location>
</feature>
<dbReference type="GO" id="GO:0071031">
    <property type="term" value="P:nuclear mRNA surveillance of mRNA 3'-end processing"/>
    <property type="evidence" value="ECO:0007669"/>
    <property type="project" value="TreeGrafter"/>
</dbReference>
<evidence type="ECO:0000256" key="2">
    <source>
        <dbReference type="ARBA" id="ARBA00022723"/>
    </source>
</evidence>
<dbReference type="InterPro" id="IPR051644">
    <property type="entry name" value="TRAMP_AT-DNA-binding"/>
</dbReference>
<feature type="compositionally biased region" description="Acidic residues" evidence="9">
    <location>
        <begin position="12"/>
        <end position="25"/>
    </location>
</feature>
<evidence type="ECO:0000256" key="7">
    <source>
        <dbReference type="ARBA" id="ARBA00041190"/>
    </source>
</evidence>
<evidence type="ECO:0000259" key="10">
    <source>
        <dbReference type="SMART" id="SM00343"/>
    </source>
</evidence>
<dbReference type="PANTHER" id="PTHR46543:SF1">
    <property type="entry name" value="ZINC FINGER CCHC DOMAIN-CONTAINING PROTEIN 7"/>
    <property type="match status" value="1"/>
</dbReference>
<evidence type="ECO:0000313" key="11">
    <source>
        <dbReference type="EMBL" id="JAS25454.1"/>
    </source>
</evidence>
<evidence type="ECO:0000256" key="1">
    <source>
        <dbReference type="ARBA" id="ARBA00004123"/>
    </source>
</evidence>
<feature type="domain" description="CCHC-type" evidence="10">
    <location>
        <begin position="463"/>
        <end position="479"/>
    </location>
</feature>
<feature type="region of interest" description="Disordered" evidence="9">
    <location>
        <begin position="1"/>
        <end position="25"/>
    </location>
</feature>
<comment type="subcellular location">
    <subcellularLocation>
        <location evidence="1">Nucleus</location>
    </subcellularLocation>
</comment>
<feature type="domain" description="CCHC-type" evidence="10">
    <location>
        <begin position="395"/>
        <end position="411"/>
    </location>
</feature>
<dbReference type="SUPFAM" id="SSF57756">
    <property type="entry name" value="Retrovirus zinc finger-like domains"/>
    <property type="match status" value="1"/>
</dbReference>
<keyword evidence="6" id="KW-0539">Nucleus</keyword>
<evidence type="ECO:0000256" key="9">
    <source>
        <dbReference type="SAM" id="MobiDB-lite"/>
    </source>
</evidence>
<evidence type="ECO:0000256" key="5">
    <source>
        <dbReference type="ARBA" id="ARBA00022833"/>
    </source>
</evidence>
<evidence type="ECO:0000256" key="6">
    <source>
        <dbReference type="ARBA" id="ARBA00023242"/>
    </source>
</evidence>
<gene>
    <name evidence="11" type="ORF">g.25534</name>
</gene>
<organism evidence="11">
    <name type="scientific">Clastoptera arizonana</name>
    <name type="common">Arizona spittle bug</name>
    <dbReference type="NCBI Taxonomy" id="38151"/>
    <lineage>
        <taxon>Eukaryota</taxon>
        <taxon>Metazoa</taxon>
        <taxon>Ecdysozoa</taxon>
        <taxon>Arthropoda</taxon>
        <taxon>Hexapoda</taxon>
        <taxon>Insecta</taxon>
        <taxon>Pterygota</taxon>
        <taxon>Neoptera</taxon>
        <taxon>Paraneoptera</taxon>
        <taxon>Hemiptera</taxon>
        <taxon>Auchenorrhyncha</taxon>
        <taxon>Cercopoidea</taxon>
        <taxon>Clastopteridae</taxon>
        <taxon>Clastoptera</taxon>
    </lineage>
</organism>
<sequence>MNYYHSHQREENDSESVPTEDSEDFNSDIESQLYSAVYHNDLSLPLTPEVEALYSINYTDPEGIIVSLRENTTEKIFPEHSVDNVIKEREQNNVVNYNTEKIQTTESIMTGHDIVEDGSKFQNVLSKENLLDWKSNCNLDYIPIGNKIQNKKQFENIKYNIKKDFEIILDKLLQMYPRICVEKLRNLLQQIAKRKKKVYLKEIIKRNKKFLFSTKKNNFFQPETNKDVKCITNTIQLKNVSSESNSIEEKFKKPSLNMGGLKQNSADEKSFEDYLTEQNEPLITNIICNSNKDNNCLPSVIIIESSEDESVNSLKGHRPTSLSNLHKKRKSQIFKHPTKWTKEMVEFYDKESKKLSEFNHEIIKFNLRRQKFHYKDWICSQYDYKRGRNRSKYMQCSNCWQFGHNAFSCHQRNRTPICHMCGNMGHNFNSCNQKKCLNCGDLKNSFCDMCEKCTYFIYHKKICCDICGSTNHPKELCTDLWRCYHSTTNNNGIIEYKTQTPNIHKSCSYCSKTGHFAHECILDNFERQTNSSFVTNFNPTEKLADYREMVLTVDLYKKLLSPRGEEFLQLLSNYFNTKVDIISNEYYNSLRCFGTPEQLQEFKNRVIEWNTNNLSRKERKTRKRLLKSKQQRKRKKKRLNNIDDFIFPANKP</sequence>
<evidence type="ECO:0000256" key="8">
    <source>
        <dbReference type="ARBA" id="ARBA00043023"/>
    </source>
</evidence>
<dbReference type="InterPro" id="IPR036875">
    <property type="entry name" value="Znf_CCHC_sf"/>
</dbReference>
<evidence type="ECO:0000256" key="4">
    <source>
        <dbReference type="ARBA" id="ARBA00022771"/>
    </source>
</evidence>
<dbReference type="GO" id="GO:0071035">
    <property type="term" value="P:nuclear polyadenylation-dependent rRNA catabolic process"/>
    <property type="evidence" value="ECO:0007669"/>
    <property type="project" value="TreeGrafter"/>
</dbReference>
<dbReference type="Gene3D" id="4.10.60.10">
    <property type="entry name" value="Zinc finger, CCHC-type"/>
    <property type="match status" value="2"/>
</dbReference>
<name>A0A1B6DID6_9HEMI</name>
<reference evidence="11" key="1">
    <citation type="submission" date="2015-12" db="EMBL/GenBank/DDBJ databases">
        <title>De novo transcriptome assembly of four potential Pierce s Disease insect vectors from Arizona vineyards.</title>
        <authorList>
            <person name="Tassone E.E."/>
        </authorList>
    </citation>
    <scope>NUCLEOTIDE SEQUENCE</scope>
</reference>